<feature type="transmembrane region" description="Helical" evidence="6">
    <location>
        <begin position="97"/>
        <end position="119"/>
    </location>
</feature>
<dbReference type="GO" id="GO:0016020">
    <property type="term" value="C:membrane"/>
    <property type="evidence" value="ECO:0007669"/>
    <property type="project" value="UniProtKB-SubCell"/>
</dbReference>
<keyword evidence="3 6" id="KW-1133">Transmembrane helix</keyword>
<accession>A0AAN6PLD5</accession>
<protein>
    <recommendedName>
        <fullName evidence="7">Rhodopsin domain-containing protein</fullName>
    </recommendedName>
</protein>
<dbReference type="PANTHER" id="PTHR33048">
    <property type="entry name" value="PTH11-LIKE INTEGRAL MEMBRANE PROTEIN (AFU_ORTHOLOGUE AFUA_5G11245)"/>
    <property type="match status" value="1"/>
</dbReference>
<feature type="transmembrane region" description="Helical" evidence="6">
    <location>
        <begin position="12"/>
        <end position="32"/>
    </location>
</feature>
<evidence type="ECO:0000313" key="9">
    <source>
        <dbReference type="Proteomes" id="UP001303115"/>
    </source>
</evidence>
<dbReference type="InterPro" id="IPR052337">
    <property type="entry name" value="SAT4-like"/>
</dbReference>
<sequence length="355" mass="38877">MGLPRYDDPAGLIAGTVIMQTLSLACVGLRFYSRRWKRQDYIVSDWLILVALLFGIGLSVIEIYGVSQQAFGYPLGGTIEDARAVTGRLNKAKHLELSYLLLGIAALGFIKLSVCFLYWHLFSRLMFRRFLIVWIGIIIVWATSFVLAGLLECGSHLLAIFGEPQEFLDHCGSAMPSGYAMVASDVLTDLITLLIPIPVILTLQMSTRTRLLTMFTFMIGALSVGASVAKAYIYITATLGLYTEDAISILTGIGVWNLVEVQVGIIAACGPSLRPILGHIIPIKATLSVMSLLGISRLSTKNSSDQLPSFVKMPESEEQLQASERTPSKGPSERIRVVEHELTTLNEPLKVVSQV</sequence>
<organism evidence="8 9">
    <name type="scientific">Parachaetomium inaequale</name>
    <dbReference type="NCBI Taxonomy" id="2588326"/>
    <lineage>
        <taxon>Eukaryota</taxon>
        <taxon>Fungi</taxon>
        <taxon>Dikarya</taxon>
        <taxon>Ascomycota</taxon>
        <taxon>Pezizomycotina</taxon>
        <taxon>Sordariomycetes</taxon>
        <taxon>Sordariomycetidae</taxon>
        <taxon>Sordariales</taxon>
        <taxon>Chaetomiaceae</taxon>
        <taxon>Parachaetomium</taxon>
    </lineage>
</organism>
<feature type="transmembrane region" description="Helical" evidence="6">
    <location>
        <begin position="131"/>
        <end position="159"/>
    </location>
</feature>
<feature type="transmembrane region" description="Helical" evidence="6">
    <location>
        <begin position="215"/>
        <end position="235"/>
    </location>
</feature>
<comment type="caution">
    <text evidence="8">The sequence shown here is derived from an EMBL/GenBank/DDBJ whole genome shotgun (WGS) entry which is preliminary data.</text>
</comment>
<evidence type="ECO:0000256" key="1">
    <source>
        <dbReference type="ARBA" id="ARBA00004141"/>
    </source>
</evidence>
<feature type="transmembrane region" description="Helical" evidence="6">
    <location>
        <begin position="179"/>
        <end position="203"/>
    </location>
</feature>
<dbReference type="Pfam" id="PF20684">
    <property type="entry name" value="Fung_rhodopsin"/>
    <property type="match status" value="1"/>
</dbReference>
<dbReference type="InterPro" id="IPR049326">
    <property type="entry name" value="Rhodopsin_dom_fungi"/>
</dbReference>
<evidence type="ECO:0000256" key="6">
    <source>
        <dbReference type="SAM" id="Phobius"/>
    </source>
</evidence>
<keyword evidence="9" id="KW-1185">Reference proteome</keyword>
<evidence type="ECO:0000256" key="2">
    <source>
        <dbReference type="ARBA" id="ARBA00022692"/>
    </source>
</evidence>
<evidence type="ECO:0000256" key="4">
    <source>
        <dbReference type="ARBA" id="ARBA00023136"/>
    </source>
</evidence>
<gene>
    <name evidence="8" type="ORF">C8A01DRAFT_15508</name>
</gene>
<dbReference type="PANTHER" id="PTHR33048:SF157">
    <property type="entry name" value="INTEGRAL MEMBRANE PROTEIN"/>
    <property type="match status" value="1"/>
</dbReference>
<feature type="domain" description="Rhodopsin" evidence="7">
    <location>
        <begin position="29"/>
        <end position="277"/>
    </location>
</feature>
<dbReference type="PROSITE" id="PS51257">
    <property type="entry name" value="PROKAR_LIPOPROTEIN"/>
    <property type="match status" value="1"/>
</dbReference>
<reference evidence="9" key="1">
    <citation type="journal article" date="2023" name="Mol. Phylogenet. Evol.">
        <title>Genome-scale phylogeny and comparative genomics of the fungal order Sordariales.</title>
        <authorList>
            <person name="Hensen N."/>
            <person name="Bonometti L."/>
            <person name="Westerberg I."/>
            <person name="Brannstrom I.O."/>
            <person name="Guillou S."/>
            <person name="Cros-Aarteil S."/>
            <person name="Calhoun S."/>
            <person name="Haridas S."/>
            <person name="Kuo A."/>
            <person name="Mondo S."/>
            <person name="Pangilinan J."/>
            <person name="Riley R."/>
            <person name="LaButti K."/>
            <person name="Andreopoulos B."/>
            <person name="Lipzen A."/>
            <person name="Chen C."/>
            <person name="Yan M."/>
            <person name="Daum C."/>
            <person name="Ng V."/>
            <person name="Clum A."/>
            <person name="Steindorff A."/>
            <person name="Ohm R.A."/>
            <person name="Martin F."/>
            <person name="Silar P."/>
            <person name="Natvig D.O."/>
            <person name="Lalanne C."/>
            <person name="Gautier V."/>
            <person name="Ament-Velasquez S.L."/>
            <person name="Kruys A."/>
            <person name="Hutchinson M.I."/>
            <person name="Powell A.J."/>
            <person name="Barry K."/>
            <person name="Miller A.N."/>
            <person name="Grigoriev I.V."/>
            <person name="Debuchy R."/>
            <person name="Gladieux P."/>
            <person name="Hiltunen Thoren M."/>
            <person name="Johannesson H."/>
        </authorList>
    </citation>
    <scope>NUCLEOTIDE SEQUENCE [LARGE SCALE GENOMIC DNA]</scope>
    <source>
        <strain evidence="9">CBS 284.82</strain>
    </source>
</reference>
<feature type="transmembrane region" description="Helical" evidence="6">
    <location>
        <begin position="247"/>
        <end position="269"/>
    </location>
</feature>
<evidence type="ECO:0000256" key="3">
    <source>
        <dbReference type="ARBA" id="ARBA00022989"/>
    </source>
</evidence>
<dbReference type="AlphaFoldDB" id="A0AAN6PLD5"/>
<evidence type="ECO:0000256" key="5">
    <source>
        <dbReference type="ARBA" id="ARBA00038359"/>
    </source>
</evidence>
<evidence type="ECO:0000259" key="7">
    <source>
        <dbReference type="Pfam" id="PF20684"/>
    </source>
</evidence>
<proteinExistence type="inferred from homology"/>
<keyword evidence="2 6" id="KW-0812">Transmembrane</keyword>
<feature type="transmembrane region" description="Helical" evidence="6">
    <location>
        <begin position="44"/>
        <end position="66"/>
    </location>
</feature>
<comment type="similarity">
    <text evidence="5">Belongs to the SAT4 family.</text>
</comment>
<comment type="subcellular location">
    <subcellularLocation>
        <location evidence="1">Membrane</location>
        <topology evidence="1">Multi-pass membrane protein</topology>
    </subcellularLocation>
</comment>
<dbReference type="Proteomes" id="UP001303115">
    <property type="component" value="Unassembled WGS sequence"/>
</dbReference>
<name>A0AAN6PLD5_9PEZI</name>
<dbReference type="EMBL" id="MU854372">
    <property type="protein sequence ID" value="KAK4040645.1"/>
    <property type="molecule type" value="Genomic_DNA"/>
</dbReference>
<keyword evidence="4 6" id="KW-0472">Membrane</keyword>
<evidence type="ECO:0000313" key="8">
    <source>
        <dbReference type="EMBL" id="KAK4040645.1"/>
    </source>
</evidence>